<dbReference type="Proteomes" id="UP001148838">
    <property type="component" value="Unassembled WGS sequence"/>
</dbReference>
<feature type="compositionally biased region" description="Polar residues" evidence="1">
    <location>
        <begin position="1"/>
        <end position="12"/>
    </location>
</feature>
<comment type="caution">
    <text evidence="2">The sequence shown here is derived from an EMBL/GenBank/DDBJ whole genome shotgun (WGS) entry which is preliminary data.</text>
</comment>
<reference evidence="2 3" key="1">
    <citation type="journal article" date="2022" name="Allergy">
        <title>Genome assembly and annotation of Periplaneta americana reveal a comprehensive cockroach allergen profile.</title>
        <authorList>
            <person name="Wang L."/>
            <person name="Xiong Q."/>
            <person name="Saelim N."/>
            <person name="Wang L."/>
            <person name="Nong W."/>
            <person name="Wan A.T."/>
            <person name="Shi M."/>
            <person name="Liu X."/>
            <person name="Cao Q."/>
            <person name="Hui J.H.L."/>
            <person name="Sookrung N."/>
            <person name="Leung T.F."/>
            <person name="Tungtrongchitr A."/>
            <person name="Tsui S.K.W."/>
        </authorList>
    </citation>
    <scope>NUCLEOTIDE SEQUENCE [LARGE SCALE GENOMIC DNA]</scope>
    <source>
        <strain evidence="2">PWHHKU_190912</strain>
    </source>
</reference>
<proteinExistence type="predicted"/>
<keyword evidence="3" id="KW-1185">Reference proteome</keyword>
<feature type="compositionally biased region" description="Basic and acidic residues" evidence="1">
    <location>
        <begin position="159"/>
        <end position="171"/>
    </location>
</feature>
<feature type="compositionally biased region" description="Basic and acidic residues" evidence="1">
    <location>
        <begin position="138"/>
        <end position="152"/>
    </location>
</feature>
<protein>
    <submittedName>
        <fullName evidence="2">Uncharacterized protein</fullName>
    </submittedName>
</protein>
<evidence type="ECO:0000256" key="1">
    <source>
        <dbReference type="SAM" id="MobiDB-lite"/>
    </source>
</evidence>
<evidence type="ECO:0000313" key="2">
    <source>
        <dbReference type="EMBL" id="KAJ4440136.1"/>
    </source>
</evidence>
<dbReference type="EMBL" id="JAJSOF020000017">
    <property type="protein sequence ID" value="KAJ4440136.1"/>
    <property type="molecule type" value="Genomic_DNA"/>
</dbReference>
<accession>A0ABQ8T243</accession>
<organism evidence="2 3">
    <name type="scientific">Periplaneta americana</name>
    <name type="common">American cockroach</name>
    <name type="synonym">Blatta americana</name>
    <dbReference type="NCBI Taxonomy" id="6978"/>
    <lineage>
        <taxon>Eukaryota</taxon>
        <taxon>Metazoa</taxon>
        <taxon>Ecdysozoa</taxon>
        <taxon>Arthropoda</taxon>
        <taxon>Hexapoda</taxon>
        <taxon>Insecta</taxon>
        <taxon>Pterygota</taxon>
        <taxon>Neoptera</taxon>
        <taxon>Polyneoptera</taxon>
        <taxon>Dictyoptera</taxon>
        <taxon>Blattodea</taxon>
        <taxon>Blattoidea</taxon>
        <taxon>Blattidae</taxon>
        <taxon>Blattinae</taxon>
        <taxon>Periplaneta</taxon>
    </lineage>
</organism>
<feature type="region of interest" description="Disordered" evidence="1">
    <location>
        <begin position="1"/>
        <end position="241"/>
    </location>
</feature>
<feature type="compositionally biased region" description="Basic residues" evidence="1">
    <location>
        <begin position="55"/>
        <end position="64"/>
    </location>
</feature>
<feature type="compositionally biased region" description="Basic and acidic residues" evidence="1">
    <location>
        <begin position="70"/>
        <end position="127"/>
    </location>
</feature>
<name>A0ABQ8T243_PERAM</name>
<feature type="compositionally biased region" description="Basic residues" evidence="1">
    <location>
        <begin position="228"/>
        <end position="241"/>
    </location>
</feature>
<gene>
    <name evidence="2" type="ORF">ANN_08274</name>
</gene>
<sequence length="241" mass="28078">MSPESSTESNPAFSHIGLRENPGENLSQITCPDRESNPGHLVSRPDALAVTPQTKRGRIGKNRGRITGGRVEEKEDENAQNKIKKACEKKSKNGKERSEEKYKKTCERVVGKEKEVRRQVGRKEKNKDMKRRNMRVWTRNEEKVKIKMLEKNGHKRCKKNDPETGQEEKKKYAGSLLKKKLHTEGYTGRSGEREKSSRQKKTNPEEEEENKKEKQEEKNRVIRNKEERKKRKKIVKGNKES</sequence>
<evidence type="ECO:0000313" key="3">
    <source>
        <dbReference type="Proteomes" id="UP001148838"/>
    </source>
</evidence>
<feature type="compositionally biased region" description="Basic and acidic residues" evidence="1">
    <location>
        <begin position="209"/>
        <end position="227"/>
    </location>
</feature>